<evidence type="ECO:0000313" key="2">
    <source>
        <dbReference type="EMBL" id="SFK22865.1"/>
    </source>
</evidence>
<dbReference type="OrthoDB" id="9801160at2"/>
<dbReference type="NCBIfam" id="TIGR00277">
    <property type="entry name" value="HDIG"/>
    <property type="match status" value="1"/>
</dbReference>
<name>A0A1I3XTJ6_9BACT</name>
<keyword evidence="3" id="KW-1185">Reference proteome</keyword>
<protein>
    <recommendedName>
        <fullName evidence="1">HD domain-containing protein</fullName>
    </recommendedName>
</protein>
<dbReference type="SUPFAM" id="SSF109604">
    <property type="entry name" value="HD-domain/PDEase-like"/>
    <property type="match status" value="1"/>
</dbReference>
<accession>A0A1I3XTJ6</accession>
<dbReference type="PANTHER" id="PTHR38659">
    <property type="entry name" value="METAL-DEPENDENT PHOSPHOHYDROLASE"/>
    <property type="match status" value="1"/>
</dbReference>
<reference evidence="3" key="1">
    <citation type="submission" date="2016-10" db="EMBL/GenBank/DDBJ databases">
        <authorList>
            <person name="Varghese N."/>
            <person name="Submissions S."/>
        </authorList>
    </citation>
    <scope>NUCLEOTIDE SEQUENCE [LARGE SCALE GENOMIC DNA]</scope>
    <source>
        <strain evidence="3">DSM 5918</strain>
    </source>
</reference>
<dbReference type="PANTHER" id="PTHR38659:SF1">
    <property type="entry name" value="METAL DEPENDENT PHOSPHOHYDROLASE"/>
    <property type="match status" value="1"/>
</dbReference>
<dbReference type="CDD" id="cd00077">
    <property type="entry name" value="HDc"/>
    <property type="match status" value="1"/>
</dbReference>
<dbReference type="RefSeq" id="WP_092377448.1">
    <property type="nucleotide sequence ID" value="NZ_FORX01000017.1"/>
</dbReference>
<organism evidence="2 3">
    <name type="scientific">Desulfomicrobium apsheronum</name>
    <dbReference type="NCBI Taxonomy" id="52560"/>
    <lineage>
        <taxon>Bacteria</taxon>
        <taxon>Pseudomonadati</taxon>
        <taxon>Thermodesulfobacteriota</taxon>
        <taxon>Desulfovibrionia</taxon>
        <taxon>Desulfovibrionales</taxon>
        <taxon>Desulfomicrobiaceae</taxon>
        <taxon>Desulfomicrobium</taxon>
    </lineage>
</organism>
<dbReference type="EMBL" id="FORX01000017">
    <property type="protein sequence ID" value="SFK22865.1"/>
    <property type="molecule type" value="Genomic_DNA"/>
</dbReference>
<sequence length="184" mass="19981">MLARNEALAMIKDSAPDHLLIHALETEAVMRALAARLGHDPETWGLAGLLHDLDYPQTKETPERHGLLTAEMLTGKLPDDAVQAISRHNEINGNQPESQFDYALRCGETVTGLIHTAALVRPTRMQGMEAKSLKKKMKDKAFAASVCRETIRECEKIGLELGDFLTLAIGAITGIEAEVGLAAS</sequence>
<proteinExistence type="predicted"/>
<dbReference type="InterPro" id="IPR006675">
    <property type="entry name" value="HDIG_dom"/>
</dbReference>
<dbReference type="InterPro" id="IPR003607">
    <property type="entry name" value="HD/PDEase_dom"/>
</dbReference>
<feature type="domain" description="HD" evidence="1">
    <location>
        <begin position="20"/>
        <end position="92"/>
    </location>
</feature>
<dbReference type="AlphaFoldDB" id="A0A1I3XTJ6"/>
<gene>
    <name evidence="2" type="ORF">SAMN04488082_11778</name>
</gene>
<evidence type="ECO:0000313" key="3">
    <source>
        <dbReference type="Proteomes" id="UP000198635"/>
    </source>
</evidence>
<evidence type="ECO:0000259" key="1">
    <source>
        <dbReference type="Pfam" id="PF01966"/>
    </source>
</evidence>
<dbReference type="Proteomes" id="UP000198635">
    <property type="component" value="Unassembled WGS sequence"/>
</dbReference>
<dbReference type="STRING" id="52560.SAMN04488082_11778"/>
<dbReference type="Pfam" id="PF01966">
    <property type="entry name" value="HD"/>
    <property type="match status" value="1"/>
</dbReference>
<dbReference type="Gene3D" id="1.10.3210.10">
    <property type="entry name" value="Hypothetical protein af1432"/>
    <property type="match status" value="1"/>
</dbReference>
<dbReference type="InterPro" id="IPR006674">
    <property type="entry name" value="HD_domain"/>
</dbReference>